<dbReference type="InterPro" id="IPR013320">
    <property type="entry name" value="ConA-like_dom_sf"/>
</dbReference>
<feature type="region of interest" description="Disordered" evidence="1">
    <location>
        <begin position="186"/>
        <end position="207"/>
    </location>
</feature>
<dbReference type="EMBL" id="MZ334492">
    <property type="protein sequence ID" value="UBF19104.1"/>
    <property type="molecule type" value="Genomic_DNA"/>
</dbReference>
<evidence type="ECO:0000313" key="2">
    <source>
        <dbReference type="EMBL" id="UBF19104.1"/>
    </source>
</evidence>
<gene>
    <name evidence="2" type="ORF">HRTV-14_gp31</name>
</gene>
<proteinExistence type="predicted"/>
<reference evidence="2" key="1">
    <citation type="submission" date="2021-05" db="EMBL/GenBank/DDBJ databases">
        <title>Diversity, taxonomy and evolution of archaeal viruses of the class Caudoviricetes.</title>
        <authorList>
            <person name="Liu Y."/>
            <person name="Demina T.A."/>
            <person name="Roux S."/>
            <person name="Aiewsakun P."/>
            <person name="Kazlauskas D."/>
            <person name="Simmonds P."/>
            <person name="Prangishvili D."/>
            <person name="Oksanen H.M."/>
            <person name="Krupovic M."/>
        </authorList>
    </citation>
    <scope>NUCLEOTIDE SEQUENCE</scope>
    <source>
        <strain evidence="2">HRTV-14/2</strain>
    </source>
</reference>
<sequence>MAYTSKLKEWGATANERAEFPDGYRYTKENPPVTHYDNFLVHNLIEDVQHLVDLTNAIDPDNDGQVADAETLQGKAPEQLGGFKFIQSDNPTENTAGTTWFKNSNHLLFVADGQQYDIFPETGYDETPDFSGTEGFSVTHETPARTHLDVGSLKLINEQVVADFDSGISPDHSAWSWSNTSGISHDSTNGRAEITSNGDATTPQLQRDVPVSQDIEFSFAVAEDTANINDTSIIRLDDENGNHELEIIFNDGAGNVALSDGTELLPSWTAGQTYVFEIDPDFDAGTVDIVIDGQTIITGRPMDATAISNIWFGSKTMDSGSVRSVFVDDVHTGAREYGEVVVSCPLPDSRIEGWDLLRFDRTLAGESVVVDVEDETGTTLISDIQSNEDLSAAVGAATNPQIRVKFTRQDTSNNPSFDSLYRRWVLRPGDNGVNIRAFGSDGEDNVHEINFTAPVTKDEDGRVTVDLDPRYVNVTGDSMSGDLDVNAQVQVGDDLVLDDDDGAQYIVVGKDTDTLTIAEAGGSSFESMDVNARSFTKEGHTVWHDGNREGRQNQRMHMHTRLARRVNNS</sequence>
<evidence type="ECO:0000256" key="1">
    <source>
        <dbReference type="SAM" id="MobiDB-lite"/>
    </source>
</evidence>
<feature type="compositionally biased region" description="Polar residues" evidence="1">
    <location>
        <begin position="186"/>
        <end position="205"/>
    </location>
</feature>
<protein>
    <submittedName>
        <fullName evidence="2">Tail fiber protein</fullName>
    </submittedName>
</protein>
<accession>A0AAE9BUZ0</accession>
<dbReference type="SUPFAM" id="SSF49899">
    <property type="entry name" value="Concanavalin A-like lectins/glucanases"/>
    <property type="match status" value="1"/>
</dbReference>
<evidence type="ECO:0000313" key="3">
    <source>
        <dbReference type="Proteomes" id="UP000828061"/>
    </source>
</evidence>
<dbReference type="Proteomes" id="UP000828061">
    <property type="component" value="Segment"/>
</dbReference>
<organism evidence="2 3">
    <name type="scientific">Halorubrum phage HRTV-14</name>
    <dbReference type="NCBI Taxonomy" id="2877994"/>
    <lineage>
        <taxon>Viruses</taxon>
        <taxon>Duplodnaviria</taxon>
        <taxon>Heunggongvirae</taxon>
        <taxon>Uroviricota</taxon>
        <taxon>Caudoviricetes</taxon>
        <taxon>Thumleimavirales</taxon>
        <taxon>Hafunaviridae</taxon>
        <taxon>Haloferacalesvirus</taxon>
        <taxon>Haloferacalesvirus hv8</taxon>
    </lineage>
</organism>
<name>A0AAE9BUZ0_9CAUD</name>